<dbReference type="AlphaFoldDB" id="A0AAP2DGS5"/>
<dbReference type="InterPro" id="IPR018060">
    <property type="entry name" value="HTH_AraC"/>
</dbReference>
<dbReference type="GO" id="GO:0003700">
    <property type="term" value="F:DNA-binding transcription factor activity"/>
    <property type="evidence" value="ECO:0007669"/>
    <property type="project" value="InterPro"/>
</dbReference>
<accession>A0AAP2DGS5</accession>
<keyword evidence="6" id="KW-1185">Reference proteome</keyword>
<dbReference type="Pfam" id="PF12833">
    <property type="entry name" value="HTH_18"/>
    <property type="match status" value="1"/>
</dbReference>
<dbReference type="EMBL" id="JAHESC010000088">
    <property type="protein sequence ID" value="MBT1690791.1"/>
    <property type="molecule type" value="Genomic_DNA"/>
</dbReference>
<evidence type="ECO:0000256" key="2">
    <source>
        <dbReference type="ARBA" id="ARBA00023125"/>
    </source>
</evidence>
<evidence type="ECO:0000256" key="1">
    <source>
        <dbReference type="ARBA" id="ARBA00023015"/>
    </source>
</evidence>
<evidence type="ECO:0000313" key="6">
    <source>
        <dbReference type="Proteomes" id="UP001319180"/>
    </source>
</evidence>
<name>A0AAP2DGS5_9BACT</name>
<sequence>MKRTPITPRRIDSIPRLHSMLGLPKPKHPLVSVVHLDAVLSSLDALEAYSSYSYYCIALKMNFEGKMKYGQQYYDFNEGVMTFTAPGQVTHVEVPSATPVSGYLLMVHPDFFQTYPLASRVKEYGFFSYAVHEALHLSDSEEQMIADMMTNIEREIAMSIDAFSQDVIVSHIDLLLNYANRFYNRQFITRKLANNDILTRLEALLDAYFASDKIQQAGPPSVQYIAGQLHISPNYLSDMLRAHTGQSTKQHIQNKLLDKAKELLTTTPLSVSEIAYRLGFEYPQSFNKLFKSKTDLSPLEYRQSYQ</sequence>
<gene>
    <name evidence="5" type="ORF">KK078_29775</name>
</gene>
<dbReference type="InterPro" id="IPR009057">
    <property type="entry name" value="Homeodomain-like_sf"/>
</dbReference>
<dbReference type="SMART" id="SM00342">
    <property type="entry name" value="HTH_ARAC"/>
    <property type="match status" value="1"/>
</dbReference>
<protein>
    <submittedName>
        <fullName evidence="5">Helix-turn-helix transcriptional regulator</fullName>
    </submittedName>
</protein>
<dbReference type="PANTHER" id="PTHR43280">
    <property type="entry name" value="ARAC-FAMILY TRANSCRIPTIONAL REGULATOR"/>
    <property type="match status" value="1"/>
</dbReference>
<keyword evidence="1" id="KW-0805">Transcription regulation</keyword>
<dbReference type="Gene3D" id="1.10.10.60">
    <property type="entry name" value="Homeodomain-like"/>
    <property type="match status" value="1"/>
</dbReference>
<dbReference type="GO" id="GO:0043565">
    <property type="term" value="F:sequence-specific DNA binding"/>
    <property type="evidence" value="ECO:0007669"/>
    <property type="project" value="InterPro"/>
</dbReference>
<dbReference type="PANTHER" id="PTHR43280:SF32">
    <property type="entry name" value="TRANSCRIPTIONAL REGULATORY PROTEIN"/>
    <property type="match status" value="1"/>
</dbReference>
<reference evidence="5 6" key="1">
    <citation type="submission" date="2021-05" db="EMBL/GenBank/DDBJ databases">
        <title>A Polyphasic approach of four new species of the genus Ohtaekwangia: Ohtaekwangia histidinii sp. nov., Ohtaekwangia cretensis sp. nov., Ohtaekwangia indiensis sp. nov., Ohtaekwangia reichenbachii sp. nov. from diverse environment.</title>
        <authorList>
            <person name="Octaviana S."/>
        </authorList>
    </citation>
    <scope>NUCLEOTIDE SEQUENCE [LARGE SCALE GENOMIC DNA]</scope>
    <source>
        <strain evidence="5 6">PWU37</strain>
    </source>
</reference>
<dbReference type="PROSITE" id="PS01124">
    <property type="entry name" value="HTH_ARAC_FAMILY_2"/>
    <property type="match status" value="1"/>
</dbReference>
<evidence type="ECO:0000259" key="4">
    <source>
        <dbReference type="PROSITE" id="PS01124"/>
    </source>
</evidence>
<comment type="caution">
    <text evidence="5">The sequence shown here is derived from an EMBL/GenBank/DDBJ whole genome shotgun (WGS) entry which is preliminary data.</text>
</comment>
<organism evidence="5 6">
    <name type="scientific">Dawidia soli</name>
    <dbReference type="NCBI Taxonomy" id="2782352"/>
    <lineage>
        <taxon>Bacteria</taxon>
        <taxon>Pseudomonadati</taxon>
        <taxon>Bacteroidota</taxon>
        <taxon>Cytophagia</taxon>
        <taxon>Cytophagales</taxon>
        <taxon>Chryseotaleaceae</taxon>
        <taxon>Dawidia</taxon>
    </lineage>
</organism>
<keyword evidence="2" id="KW-0238">DNA-binding</keyword>
<proteinExistence type="predicted"/>
<dbReference type="SUPFAM" id="SSF46689">
    <property type="entry name" value="Homeodomain-like"/>
    <property type="match status" value="1"/>
</dbReference>
<dbReference type="RefSeq" id="WP_254094585.1">
    <property type="nucleotide sequence ID" value="NZ_JAHESC010000088.1"/>
</dbReference>
<feature type="domain" description="HTH araC/xylS-type" evidence="4">
    <location>
        <begin position="199"/>
        <end position="304"/>
    </location>
</feature>
<evidence type="ECO:0000313" key="5">
    <source>
        <dbReference type="EMBL" id="MBT1690791.1"/>
    </source>
</evidence>
<keyword evidence="3" id="KW-0804">Transcription</keyword>
<evidence type="ECO:0000256" key="3">
    <source>
        <dbReference type="ARBA" id="ARBA00023163"/>
    </source>
</evidence>
<dbReference type="Proteomes" id="UP001319180">
    <property type="component" value="Unassembled WGS sequence"/>
</dbReference>